<evidence type="ECO:0000313" key="3">
    <source>
        <dbReference type="RefSeq" id="XP_034109453.1"/>
    </source>
</evidence>
<dbReference type="SUPFAM" id="SSF48652">
    <property type="entry name" value="Tetraspanin"/>
    <property type="match status" value="1"/>
</dbReference>
<organism evidence="2 3">
    <name type="scientific">Drosophila albomicans</name>
    <name type="common">Fruit fly</name>
    <dbReference type="NCBI Taxonomy" id="7291"/>
    <lineage>
        <taxon>Eukaryota</taxon>
        <taxon>Metazoa</taxon>
        <taxon>Ecdysozoa</taxon>
        <taxon>Arthropoda</taxon>
        <taxon>Hexapoda</taxon>
        <taxon>Insecta</taxon>
        <taxon>Pterygota</taxon>
        <taxon>Neoptera</taxon>
        <taxon>Endopterygota</taxon>
        <taxon>Diptera</taxon>
        <taxon>Brachycera</taxon>
        <taxon>Muscomorpha</taxon>
        <taxon>Ephydroidea</taxon>
        <taxon>Drosophilidae</taxon>
        <taxon>Drosophila</taxon>
    </lineage>
</organism>
<feature type="transmembrane region" description="Helical" evidence="1">
    <location>
        <begin position="191"/>
        <end position="211"/>
    </location>
</feature>
<keyword evidence="1" id="KW-1133">Transmembrane helix</keyword>
<dbReference type="GO" id="GO:0016020">
    <property type="term" value="C:membrane"/>
    <property type="evidence" value="ECO:0007669"/>
    <property type="project" value="InterPro"/>
</dbReference>
<gene>
    <name evidence="3" type="primary">LOC117571423</name>
</gene>
<dbReference type="AlphaFoldDB" id="A0A6P8XBJ0"/>
<dbReference type="Gene3D" id="1.10.1450.10">
    <property type="entry name" value="Tetraspanin"/>
    <property type="match status" value="1"/>
</dbReference>
<dbReference type="OrthoDB" id="6239677at2759"/>
<evidence type="ECO:0000256" key="1">
    <source>
        <dbReference type="SAM" id="Phobius"/>
    </source>
</evidence>
<feature type="transmembrane region" description="Helical" evidence="1">
    <location>
        <begin position="18"/>
        <end position="43"/>
    </location>
</feature>
<sequence length="231" mass="26977">MTDSEQEVQHQESESKLIALRCALLVLFFVCFASNLYNCVYHVQVIVHYSEFPACEFTSYESLVLTVAILMQFMLVIGVYLVLTQKIRDLRVFIMLFFLAGWLQMLLILVLTQRYPIAHDVHFRWQEHRSLAHFEDWFGCCGVLGPDDYLLSTGQLPSSCFDNHSNLTKDLHYNGCLNKENGNSAILRYEFLTSLFQLILLVFLIMFYLHLKKIKAPKRNLHSVWKSRIVL</sequence>
<name>A0A6P8XBJ0_DROAB</name>
<accession>A0A6P8XBJ0</accession>
<dbReference type="RefSeq" id="XP_034109453.1">
    <property type="nucleotide sequence ID" value="XM_034253562.1"/>
</dbReference>
<keyword evidence="2" id="KW-1185">Reference proteome</keyword>
<keyword evidence="1" id="KW-0812">Transmembrane</keyword>
<reference evidence="3" key="1">
    <citation type="submission" date="2025-08" db="UniProtKB">
        <authorList>
            <consortium name="RefSeq"/>
        </authorList>
    </citation>
    <scope>IDENTIFICATION</scope>
    <source>
        <strain evidence="3">15112-1751.03</strain>
        <tissue evidence="3">Whole Adult</tissue>
    </source>
</reference>
<dbReference type="Proteomes" id="UP000515160">
    <property type="component" value="Chromosome 3"/>
</dbReference>
<dbReference type="CDD" id="cd03127">
    <property type="entry name" value="tetraspanin_LEL"/>
    <property type="match status" value="1"/>
</dbReference>
<protein>
    <submittedName>
        <fullName evidence="3">Uncharacterized protein LOC117571423 isoform X1</fullName>
    </submittedName>
</protein>
<dbReference type="InterPro" id="IPR008952">
    <property type="entry name" value="Tetraspanin_EC2_sf"/>
</dbReference>
<feature type="transmembrane region" description="Helical" evidence="1">
    <location>
        <begin position="90"/>
        <end position="111"/>
    </location>
</feature>
<proteinExistence type="predicted"/>
<feature type="transmembrane region" description="Helical" evidence="1">
    <location>
        <begin position="63"/>
        <end position="83"/>
    </location>
</feature>
<dbReference type="GeneID" id="117571423"/>
<keyword evidence="1" id="KW-0472">Membrane</keyword>
<evidence type="ECO:0000313" key="2">
    <source>
        <dbReference type="Proteomes" id="UP000515160"/>
    </source>
</evidence>